<gene>
    <name evidence="5" type="ORF">DNH61_19840</name>
</gene>
<dbReference type="Gene3D" id="3.40.50.720">
    <property type="entry name" value="NAD(P)-binding Rossmann-like Domain"/>
    <property type="match status" value="1"/>
</dbReference>
<accession>A0A2W1L4A7</accession>
<name>A0A2W1L4A7_9BACL</name>
<evidence type="ECO:0000256" key="1">
    <source>
        <dbReference type="ARBA" id="ARBA00007637"/>
    </source>
</evidence>
<dbReference type="GO" id="GO:0016491">
    <property type="term" value="F:oxidoreductase activity"/>
    <property type="evidence" value="ECO:0007669"/>
    <property type="project" value="UniProtKB-KW"/>
</dbReference>
<evidence type="ECO:0000256" key="2">
    <source>
        <dbReference type="ARBA" id="ARBA00023002"/>
    </source>
</evidence>
<dbReference type="InterPro" id="IPR001509">
    <property type="entry name" value="Epimerase_deHydtase"/>
</dbReference>
<reference evidence="5 6" key="1">
    <citation type="submission" date="2018-06" db="EMBL/GenBank/DDBJ databases">
        <title>Paenibacillus imtechensis sp. nov.</title>
        <authorList>
            <person name="Pinnaka A.K."/>
            <person name="Singh H."/>
            <person name="Kaur M."/>
        </authorList>
    </citation>
    <scope>NUCLEOTIDE SEQUENCE [LARGE SCALE GENOMIC DNA]</scope>
    <source>
        <strain evidence="5 6">SMB1</strain>
    </source>
</reference>
<dbReference type="PANTHER" id="PTHR43103:SF5">
    <property type="entry name" value="4-EPIMERASE, PUTATIVE (AFU_ORTHOLOGUE AFUA_7G00360)-RELATED"/>
    <property type="match status" value="1"/>
</dbReference>
<dbReference type="SUPFAM" id="SSF51735">
    <property type="entry name" value="NAD(P)-binding Rossmann-fold domains"/>
    <property type="match status" value="1"/>
</dbReference>
<dbReference type="Pfam" id="PF01370">
    <property type="entry name" value="Epimerase"/>
    <property type="match status" value="1"/>
</dbReference>
<evidence type="ECO:0000256" key="3">
    <source>
        <dbReference type="ARBA" id="ARBA00023027"/>
    </source>
</evidence>
<proteinExistence type="inferred from homology"/>
<evidence type="ECO:0000313" key="5">
    <source>
        <dbReference type="EMBL" id="PZD94196.1"/>
    </source>
</evidence>
<dbReference type="EMBL" id="QKRB01000054">
    <property type="protein sequence ID" value="PZD94196.1"/>
    <property type="molecule type" value="Genomic_DNA"/>
</dbReference>
<evidence type="ECO:0000259" key="4">
    <source>
        <dbReference type="Pfam" id="PF01370"/>
    </source>
</evidence>
<keyword evidence="3" id="KW-0520">NAD</keyword>
<dbReference type="Proteomes" id="UP000249522">
    <property type="component" value="Unassembled WGS sequence"/>
</dbReference>
<organism evidence="5 6">
    <name type="scientific">Paenibacillus sambharensis</name>
    <dbReference type="NCBI Taxonomy" id="1803190"/>
    <lineage>
        <taxon>Bacteria</taxon>
        <taxon>Bacillati</taxon>
        <taxon>Bacillota</taxon>
        <taxon>Bacilli</taxon>
        <taxon>Bacillales</taxon>
        <taxon>Paenibacillaceae</taxon>
        <taxon>Paenibacillus</taxon>
    </lineage>
</organism>
<dbReference type="OrthoDB" id="9779902at2"/>
<sequence>MRRKLLITGAAGVVGSAILEGLREKDKYEIVAGDIRGDEDKGIEELDVTDPERLLELTEGVDTILHIAWAKDQEDFLGKVLPINVTGAYHIYEAARKNGVKRVIFASSNHATGFYEVDEEIGAADPYRPDSFYGLSKCYIELLGRLYSDKYGISSFNMRIGNFPGDDCPHSDRAAHIWISARDLVQLTERCIEADKDMKFLAMYGTSNNSDNYYDISYLDELIGYKPLDNAAEVMEGARCAGEAVKHDETEYKGGVWSDK</sequence>
<keyword evidence="6" id="KW-1185">Reference proteome</keyword>
<feature type="domain" description="NAD-dependent epimerase/dehydratase" evidence="4">
    <location>
        <begin position="6"/>
        <end position="178"/>
    </location>
</feature>
<comment type="similarity">
    <text evidence="1">Belongs to the NAD(P)-dependent epimerase/dehydratase family.</text>
</comment>
<dbReference type="PANTHER" id="PTHR43103">
    <property type="entry name" value="NUCLEOSIDE-DIPHOSPHATE-SUGAR EPIMERASE"/>
    <property type="match status" value="1"/>
</dbReference>
<dbReference type="InterPro" id="IPR036291">
    <property type="entry name" value="NAD(P)-bd_dom_sf"/>
</dbReference>
<protein>
    <submittedName>
        <fullName evidence="5">NAD(P)-dependent oxidoreductase</fullName>
    </submittedName>
</protein>
<comment type="caution">
    <text evidence="5">The sequence shown here is derived from an EMBL/GenBank/DDBJ whole genome shotgun (WGS) entry which is preliminary data.</text>
</comment>
<dbReference type="CDD" id="cd08946">
    <property type="entry name" value="SDR_e"/>
    <property type="match status" value="1"/>
</dbReference>
<dbReference type="RefSeq" id="WP_111148559.1">
    <property type="nucleotide sequence ID" value="NZ_QKRB01000054.1"/>
</dbReference>
<dbReference type="AlphaFoldDB" id="A0A2W1L4A7"/>
<evidence type="ECO:0000313" key="6">
    <source>
        <dbReference type="Proteomes" id="UP000249522"/>
    </source>
</evidence>
<keyword evidence="2" id="KW-0560">Oxidoreductase</keyword>